<reference evidence="1 2" key="1">
    <citation type="submission" date="2024-09" db="EMBL/GenBank/DDBJ databases">
        <title>Floridaenema gen nov. (Aerosakkonemataceae, Aerosakkonematales ord. nov., Cyanobacteria) from benthic tropical and subtropical fresh waters, with the description of four new species.</title>
        <authorList>
            <person name="Moretto J.A."/>
            <person name="Berthold D.E."/>
            <person name="Lefler F.W."/>
            <person name="Huang I.-S."/>
            <person name="Laughinghouse H. IV."/>
        </authorList>
    </citation>
    <scope>NUCLEOTIDE SEQUENCE [LARGE SCALE GENOMIC DNA]</scope>
    <source>
        <strain evidence="1 2">BLCC-F46</strain>
    </source>
</reference>
<dbReference type="Proteomes" id="UP001576774">
    <property type="component" value="Unassembled WGS sequence"/>
</dbReference>
<dbReference type="InterPro" id="IPR019660">
    <property type="entry name" value="Put_sensory_transdc_reg_YbjN"/>
</dbReference>
<evidence type="ECO:0000313" key="2">
    <source>
        <dbReference type="Proteomes" id="UP001576774"/>
    </source>
</evidence>
<name>A0ABV4X3K0_9CYAN</name>
<accession>A0ABV4X3K0</accession>
<evidence type="ECO:0000313" key="1">
    <source>
        <dbReference type="EMBL" id="MFB2877367.1"/>
    </source>
</evidence>
<protein>
    <submittedName>
        <fullName evidence="1">YbjN domain-containing protein</fullName>
    </submittedName>
</protein>
<dbReference type="RefSeq" id="WP_413270468.1">
    <property type="nucleotide sequence ID" value="NZ_JBHFNQ010000086.1"/>
</dbReference>
<dbReference type="Pfam" id="PF10722">
    <property type="entry name" value="YbjN"/>
    <property type="match status" value="1"/>
</dbReference>
<organism evidence="1 2">
    <name type="scientific">Floridaenema aerugineum BLCC-F46</name>
    <dbReference type="NCBI Taxonomy" id="3153654"/>
    <lineage>
        <taxon>Bacteria</taxon>
        <taxon>Bacillati</taxon>
        <taxon>Cyanobacteriota</taxon>
        <taxon>Cyanophyceae</taxon>
        <taxon>Oscillatoriophycideae</taxon>
        <taxon>Aerosakkonematales</taxon>
        <taxon>Aerosakkonemataceae</taxon>
        <taxon>Floridanema</taxon>
        <taxon>Floridanema aerugineum</taxon>
    </lineage>
</organism>
<comment type="caution">
    <text evidence="1">The sequence shown here is derived from an EMBL/GenBank/DDBJ whole genome shotgun (WGS) entry which is preliminary data.</text>
</comment>
<proteinExistence type="predicted"/>
<gene>
    <name evidence="1" type="ORF">ACE1CC_10825</name>
</gene>
<dbReference type="CDD" id="cd17033">
    <property type="entry name" value="DR1245-like"/>
    <property type="match status" value="1"/>
</dbReference>
<keyword evidence="2" id="KW-1185">Reference proteome</keyword>
<dbReference type="EMBL" id="JBHFNQ010000086">
    <property type="protein sequence ID" value="MFB2877367.1"/>
    <property type="molecule type" value="Genomic_DNA"/>
</dbReference>
<sequence length="402" mass="45223">MIATNENSCPNKELILRDPSASNLTLWSVNLALNRQEDTLSECRFTFKVSPELYQRVNTQGLFNLKPELHGPFAAGNFQAEADIEITAIVRPDLLPQLTNLATNPDEALTYLQNLSQEQPDNLLLSTESWFCSHVQQSIESATIGYCTFWSYVSPSIITQEANSNGQVSQAIIQFIKDWSDADMSKAEETISQSLEEMTKVFEQLADTGLAATEEAISEVFAEFNNAFTELADTANEALVQEATDEINLVTTSRQIFEEIVNFFTKDDWAFFKIKGEPTLRLAFQGKNGKWTCYAKAREQQQQFVFYSICPDNAPENKRLAVAEFLTRANSGMIIGNFEMDFEYGEIRYKTSIDVEGDRLSFALIKRLVYANVTMMDEYLPGIMSIIYGEAEAGEAIAKIET</sequence>